<dbReference type="Proteomes" id="UP000304382">
    <property type="component" value="Unassembled WGS sequence"/>
</dbReference>
<dbReference type="PANTHER" id="PTHR45772">
    <property type="entry name" value="CONSERVED COMPONENT OF ABC TRANSPORTER FOR NATURAL AMINO ACIDS-RELATED"/>
    <property type="match status" value="1"/>
</dbReference>
<keyword evidence="6" id="KW-1185">Reference proteome</keyword>
<evidence type="ECO:0000259" key="4">
    <source>
        <dbReference type="PROSITE" id="PS50893"/>
    </source>
</evidence>
<dbReference type="EMBL" id="BIXZ01000001">
    <property type="protein sequence ID" value="GCF12446.1"/>
    <property type="molecule type" value="Genomic_DNA"/>
</dbReference>
<evidence type="ECO:0000256" key="1">
    <source>
        <dbReference type="ARBA" id="ARBA00022448"/>
    </source>
</evidence>
<dbReference type="GO" id="GO:0005886">
    <property type="term" value="C:plasma membrane"/>
    <property type="evidence" value="ECO:0007669"/>
    <property type="project" value="TreeGrafter"/>
</dbReference>
<dbReference type="AlphaFoldDB" id="A0A4C2ED85"/>
<evidence type="ECO:0000313" key="6">
    <source>
        <dbReference type="Proteomes" id="UP000304382"/>
    </source>
</evidence>
<dbReference type="RefSeq" id="WP_137682140.1">
    <property type="nucleotide sequence ID" value="NZ_BIXZ01000001.1"/>
</dbReference>
<feature type="domain" description="ABC transporter" evidence="4">
    <location>
        <begin position="2"/>
        <end position="247"/>
    </location>
</feature>
<dbReference type="GO" id="GO:0005304">
    <property type="term" value="F:L-valine transmembrane transporter activity"/>
    <property type="evidence" value="ECO:0007669"/>
    <property type="project" value="TreeGrafter"/>
</dbReference>
<keyword evidence="3 5" id="KW-0067">ATP-binding</keyword>
<name>A0A4C2ED85_9EURY</name>
<organism evidence="5 6">
    <name type="scientific">Haloarcula mannanilytica</name>
    <dbReference type="NCBI Taxonomy" id="2509225"/>
    <lineage>
        <taxon>Archaea</taxon>
        <taxon>Methanobacteriati</taxon>
        <taxon>Methanobacteriota</taxon>
        <taxon>Stenosarchaea group</taxon>
        <taxon>Halobacteria</taxon>
        <taxon>Halobacteriales</taxon>
        <taxon>Haloarculaceae</taxon>
        <taxon>Haloarcula</taxon>
    </lineage>
</organism>
<dbReference type="InterPro" id="IPR003593">
    <property type="entry name" value="AAA+_ATPase"/>
</dbReference>
<evidence type="ECO:0000313" key="5">
    <source>
        <dbReference type="EMBL" id="GCF12446.1"/>
    </source>
</evidence>
<dbReference type="OrthoDB" id="44250at2157"/>
<dbReference type="GO" id="GO:0042941">
    <property type="term" value="P:D-alanine transmembrane transport"/>
    <property type="evidence" value="ECO:0007669"/>
    <property type="project" value="TreeGrafter"/>
</dbReference>
<evidence type="ECO:0000256" key="3">
    <source>
        <dbReference type="ARBA" id="ARBA00022840"/>
    </source>
</evidence>
<dbReference type="GO" id="GO:1903805">
    <property type="term" value="P:L-valine import across plasma membrane"/>
    <property type="evidence" value="ECO:0007669"/>
    <property type="project" value="TreeGrafter"/>
</dbReference>
<sequence>MLEARNLRKSFGELVATDDITLEFGKDEGELVFIVGPNGAGKTTFINLLTGFLSPDEGEIVLDGEDITGMSADSRVDAGIARSFQVVKVFEEMTVRENLRTVVLTEQGKTWSLFSMADGHEDVETKVEELLARFRLEDAADTIAEELPHGDRKLLDVAMSFGLDPEYLLLDEPTSGVSTREKEYVIETIVEVGRAEGVTTVTIEHDMDIVTEYADRVVALHQGAVHGVGPPTMLETDDELRRLLLGVGDDE</sequence>
<reference evidence="5 6" key="1">
    <citation type="submission" date="2019-02" db="EMBL/GenBank/DDBJ databases">
        <title>Haloarcula mannanilyticum sp. nov., a mannan degrading haloarchaeon isolated from commercial salt.</title>
        <authorList>
            <person name="Enomoto S."/>
            <person name="Shimane Y."/>
            <person name="Kamekura M."/>
            <person name="Ito T."/>
            <person name="Moriya O."/>
            <person name="Ihara K."/>
            <person name="Takahashi-Ando N."/>
            <person name="Fukushima Y."/>
            <person name="Yoshida Y."/>
            <person name="Usama R."/>
            <person name="Takai K."/>
            <person name="Minegishi H."/>
        </authorList>
    </citation>
    <scope>NUCLEOTIDE SEQUENCE [LARGE SCALE GENOMIC DNA]</scope>
    <source>
        <strain evidence="5 6">MD130-1</strain>
    </source>
</reference>
<dbReference type="GO" id="GO:1903806">
    <property type="term" value="P:L-isoleucine import across plasma membrane"/>
    <property type="evidence" value="ECO:0007669"/>
    <property type="project" value="TreeGrafter"/>
</dbReference>
<dbReference type="GO" id="GO:0016887">
    <property type="term" value="F:ATP hydrolysis activity"/>
    <property type="evidence" value="ECO:0007669"/>
    <property type="project" value="InterPro"/>
</dbReference>
<dbReference type="GO" id="GO:0015192">
    <property type="term" value="F:L-phenylalanine transmembrane transporter activity"/>
    <property type="evidence" value="ECO:0007669"/>
    <property type="project" value="TreeGrafter"/>
</dbReference>
<dbReference type="SUPFAM" id="SSF52540">
    <property type="entry name" value="P-loop containing nucleoside triphosphate hydrolases"/>
    <property type="match status" value="1"/>
</dbReference>
<accession>A0A4C2ED85</accession>
<dbReference type="Pfam" id="PF00005">
    <property type="entry name" value="ABC_tran"/>
    <property type="match status" value="1"/>
</dbReference>
<proteinExistence type="predicted"/>
<gene>
    <name evidence="5" type="ORF">Harman_03810</name>
</gene>
<dbReference type="CDD" id="cd03219">
    <property type="entry name" value="ABC_Mj1267_LivG_branched"/>
    <property type="match status" value="1"/>
</dbReference>
<protein>
    <submittedName>
        <fullName evidence="5">ABC transporter ATP-binding protein</fullName>
    </submittedName>
</protein>
<dbReference type="GO" id="GO:0005524">
    <property type="term" value="F:ATP binding"/>
    <property type="evidence" value="ECO:0007669"/>
    <property type="project" value="UniProtKB-KW"/>
</dbReference>
<dbReference type="GO" id="GO:0015808">
    <property type="term" value="P:L-alanine transport"/>
    <property type="evidence" value="ECO:0007669"/>
    <property type="project" value="TreeGrafter"/>
</dbReference>
<comment type="caution">
    <text evidence="5">The sequence shown here is derived from an EMBL/GenBank/DDBJ whole genome shotgun (WGS) entry which is preliminary data.</text>
</comment>
<dbReference type="InterPro" id="IPR027417">
    <property type="entry name" value="P-loop_NTPase"/>
</dbReference>
<dbReference type="GO" id="GO:0015188">
    <property type="term" value="F:L-isoleucine transmembrane transporter activity"/>
    <property type="evidence" value="ECO:0007669"/>
    <property type="project" value="TreeGrafter"/>
</dbReference>
<dbReference type="Gene3D" id="3.40.50.300">
    <property type="entry name" value="P-loop containing nucleotide triphosphate hydrolases"/>
    <property type="match status" value="1"/>
</dbReference>
<dbReference type="InterPro" id="IPR051120">
    <property type="entry name" value="ABC_AA/LPS_Transport"/>
</dbReference>
<evidence type="ECO:0000256" key="2">
    <source>
        <dbReference type="ARBA" id="ARBA00022741"/>
    </source>
</evidence>
<keyword evidence="1" id="KW-0813">Transport</keyword>
<dbReference type="PROSITE" id="PS50893">
    <property type="entry name" value="ABC_TRANSPORTER_2"/>
    <property type="match status" value="1"/>
</dbReference>
<keyword evidence="2" id="KW-0547">Nucleotide-binding</keyword>
<dbReference type="SMART" id="SM00382">
    <property type="entry name" value="AAA"/>
    <property type="match status" value="1"/>
</dbReference>
<dbReference type="InterPro" id="IPR003439">
    <property type="entry name" value="ABC_transporter-like_ATP-bd"/>
</dbReference>
<dbReference type="PANTHER" id="PTHR45772:SF7">
    <property type="entry name" value="AMINO ACID ABC TRANSPORTER ATP-BINDING PROTEIN"/>
    <property type="match status" value="1"/>
</dbReference>